<dbReference type="OrthoDB" id="4364131at2759"/>
<reference evidence="1" key="2">
    <citation type="journal article" date="2023" name="IMA Fungus">
        <title>Comparative genomic study of the Penicillium genus elucidates a diverse pangenome and 15 lateral gene transfer events.</title>
        <authorList>
            <person name="Petersen C."/>
            <person name="Sorensen T."/>
            <person name="Nielsen M.R."/>
            <person name="Sondergaard T.E."/>
            <person name="Sorensen J.L."/>
            <person name="Fitzpatrick D.A."/>
            <person name="Frisvad J.C."/>
            <person name="Nielsen K.L."/>
        </authorList>
    </citation>
    <scope>NUCLEOTIDE SEQUENCE</scope>
    <source>
        <strain evidence="1">IBT 17660</strain>
    </source>
</reference>
<dbReference type="Proteomes" id="UP001147760">
    <property type="component" value="Unassembled WGS sequence"/>
</dbReference>
<reference evidence="1" key="1">
    <citation type="submission" date="2022-12" db="EMBL/GenBank/DDBJ databases">
        <authorList>
            <person name="Petersen C."/>
        </authorList>
    </citation>
    <scope>NUCLEOTIDE SEQUENCE</scope>
    <source>
        <strain evidence="1">IBT 17660</strain>
    </source>
</reference>
<proteinExistence type="predicted"/>
<keyword evidence="2" id="KW-1185">Reference proteome</keyword>
<evidence type="ECO:0000313" key="1">
    <source>
        <dbReference type="EMBL" id="KAJ5486273.1"/>
    </source>
</evidence>
<sequence>MSTWATLHINQPSGRAVTRPSHLPWSSGDDFRLSLILISAGDRVGSVFSESLVKINYACQT</sequence>
<comment type="caution">
    <text evidence="1">The sequence shown here is derived from an EMBL/GenBank/DDBJ whole genome shotgun (WGS) entry which is preliminary data.</text>
</comment>
<evidence type="ECO:0000313" key="2">
    <source>
        <dbReference type="Proteomes" id="UP001147760"/>
    </source>
</evidence>
<dbReference type="EMBL" id="JAPWDO010000001">
    <property type="protein sequence ID" value="KAJ5486273.1"/>
    <property type="molecule type" value="Genomic_DNA"/>
</dbReference>
<gene>
    <name evidence="1" type="ORF">N7530_000573</name>
</gene>
<accession>A0A9W9X868</accession>
<protein>
    <submittedName>
        <fullName evidence="1">Uncharacterized protein</fullName>
    </submittedName>
</protein>
<name>A0A9W9X868_9EURO</name>
<dbReference type="AlphaFoldDB" id="A0A9W9X868"/>
<organism evidence="1 2">
    <name type="scientific">Penicillium desertorum</name>
    <dbReference type="NCBI Taxonomy" id="1303715"/>
    <lineage>
        <taxon>Eukaryota</taxon>
        <taxon>Fungi</taxon>
        <taxon>Dikarya</taxon>
        <taxon>Ascomycota</taxon>
        <taxon>Pezizomycotina</taxon>
        <taxon>Eurotiomycetes</taxon>
        <taxon>Eurotiomycetidae</taxon>
        <taxon>Eurotiales</taxon>
        <taxon>Aspergillaceae</taxon>
        <taxon>Penicillium</taxon>
    </lineage>
</organism>